<evidence type="ECO:0000256" key="7">
    <source>
        <dbReference type="ARBA" id="ARBA00023002"/>
    </source>
</evidence>
<dbReference type="InterPro" id="IPR046373">
    <property type="entry name" value="Acyl-CoA_Oxase/DH_mid-dom_sf"/>
</dbReference>
<dbReference type="Proteomes" id="UP000085678">
    <property type="component" value="Unplaced"/>
</dbReference>
<dbReference type="InterPro" id="IPR036250">
    <property type="entry name" value="AcylCo_DH-like_C"/>
</dbReference>
<dbReference type="InterPro" id="IPR002655">
    <property type="entry name" value="Acyl-CoA_oxidase_C"/>
</dbReference>
<organism evidence="16 18">
    <name type="scientific">Lingula anatina</name>
    <name type="common">Brachiopod</name>
    <name type="synonym">Lingula unguis</name>
    <dbReference type="NCBI Taxonomy" id="7574"/>
    <lineage>
        <taxon>Eukaryota</taxon>
        <taxon>Metazoa</taxon>
        <taxon>Spiralia</taxon>
        <taxon>Lophotrochozoa</taxon>
        <taxon>Brachiopoda</taxon>
        <taxon>Linguliformea</taxon>
        <taxon>Lingulata</taxon>
        <taxon>Lingulida</taxon>
        <taxon>Linguloidea</taxon>
        <taxon>Lingulidae</taxon>
        <taxon>Lingula</taxon>
    </lineage>
</organism>
<dbReference type="Gene3D" id="2.40.110.10">
    <property type="entry name" value="Butyryl-CoA Dehydrogenase, subunit A, domain 2"/>
    <property type="match status" value="1"/>
</dbReference>
<dbReference type="Pfam" id="PF02770">
    <property type="entry name" value="Acyl-CoA_dh_M"/>
    <property type="match status" value="1"/>
</dbReference>
<dbReference type="InterPro" id="IPR009100">
    <property type="entry name" value="AcylCoA_DH/oxidase_NM_dom_sf"/>
</dbReference>
<dbReference type="RefSeq" id="XP_013379978.1">
    <property type="nucleotide sequence ID" value="XM_013524524.1"/>
</dbReference>
<evidence type="ECO:0000256" key="3">
    <source>
        <dbReference type="ARBA" id="ARBA00006288"/>
    </source>
</evidence>
<dbReference type="RefSeq" id="XP_013379977.1">
    <property type="nucleotide sequence ID" value="XM_013524523.1"/>
</dbReference>
<evidence type="ECO:0000256" key="11">
    <source>
        <dbReference type="PIRSR" id="PIRSR000168-1"/>
    </source>
</evidence>
<dbReference type="PANTHER" id="PTHR10909:SF382">
    <property type="entry name" value="ACYL-COENZYME A OXIDASE"/>
    <property type="match status" value="1"/>
</dbReference>
<evidence type="ECO:0000256" key="9">
    <source>
        <dbReference type="ARBA" id="ARBA00023140"/>
    </source>
</evidence>
<keyword evidence="9" id="KW-0576">Peroxisome</keyword>
<keyword evidence="4 10" id="KW-0285">Flavoprotein</keyword>
<evidence type="ECO:0000259" key="13">
    <source>
        <dbReference type="Pfam" id="PF01756"/>
    </source>
</evidence>
<evidence type="ECO:0000256" key="5">
    <source>
        <dbReference type="ARBA" id="ARBA00022827"/>
    </source>
</evidence>
<dbReference type="InterPro" id="IPR055060">
    <property type="entry name" value="ACOX_C_alpha1"/>
</dbReference>
<dbReference type="FunFam" id="1.20.140.10:FF:000010">
    <property type="entry name" value="Acyl-coenzyme A oxidase"/>
    <property type="match status" value="1"/>
</dbReference>
<keyword evidence="8" id="KW-0443">Lipid metabolism</keyword>
<evidence type="ECO:0000256" key="12">
    <source>
        <dbReference type="PIRSR" id="PIRSR000168-2"/>
    </source>
</evidence>
<dbReference type="SUPFAM" id="SSF56645">
    <property type="entry name" value="Acyl-CoA dehydrogenase NM domain-like"/>
    <property type="match status" value="1"/>
</dbReference>
<dbReference type="GO" id="GO:0071949">
    <property type="term" value="F:FAD binding"/>
    <property type="evidence" value="ECO:0007669"/>
    <property type="project" value="InterPro"/>
</dbReference>
<gene>
    <name evidence="17 18 19" type="primary">LOC106151314</name>
</gene>
<comment type="cofactor">
    <cofactor evidence="1">
        <name>FAD</name>
        <dbReference type="ChEBI" id="CHEBI:57692"/>
    </cofactor>
</comment>
<protein>
    <recommendedName>
        <fullName evidence="10">Acyl-coenzyme A oxidase</fullName>
    </recommendedName>
</protein>
<dbReference type="PANTHER" id="PTHR10909">
    <property type="entry name" value="ELECTRON TRANSPORT OXIDOREDUCTASE"/>
    <property type="match status" value="1"/>
</dbReference>
<feature type="domain" description="Acyl-CoA oxidase/dehydrogenase middle" evidence="14">
    <location>
        <begin position="189"/>
        <end position="298"/>
    </location>
</feature>
<evidence type="ECO:0000256" key="6">
    <source>
        <dbReference type="ARBA" id="ARBA00022832"/>
    </source>
</evidence>
<dbReference type="PIRSF" id="PIRSF000168">
    <property type="entry name" value="Acyl-CoA_oxidase"/>
    <property type="match status" value="1"/>
</dbReference>
<reference evidence="17 18" key="1">
    <citation type="submission" date="2025-04" db="UniProtKB">
        <authorList>
            <consortium name="RefSeq"/>
        </authorList>
    </citation>
    <scope>IDENTIFICATION</scope>
    <source>
        <tissue evidence="17 18">Gonads</tissue>
    </source>
</reference>
<dbReference type="AlphaFoldDB" id="A0A1S3H209"/>
<feature type="domain" description="Acyl-CoA oxidase C-alpha1" evidence="15">
    <location>
        <begin position="336"/>
        <end position="487"/>
    </location>
</feature>
<keyword evidence="16" id="KW-1185">Reference proteome</keyword>
<dbReference type="FunFam" id="1.20.140.10:FF:000007">
    <property type="entry name" value="Acyl-coenzyme A oxidase"/>
    <property type="match status" value="1"/>
</dbReference>
<comment type="subcellular location">
    <subcellularLocation>
        <location evidence="2">Peroxisome</location>
    </subcellularLocation>
</comment>
<evidence type="ECO:0000256" key="1">
    <source>
        <dbReference type="ARBA" id="ARBA00001974"/>
    </source>
</evidence>
<keyword evidence="7" id="KW-0560">Oxidoreductase</keyword>
<comment type="similarity">
    <text evidence="3 10">Belongs to the acyl-CoA oxidase family.</text>
</comment>
<name>A0A1S3H209_LINAN</name>
<proteinExistence type="inferred from homology"/>
<dbReference type="Gene3D" id="1.20.140.10">
    <property type="entry name" value="Butyryl-CoA Dehydrogenase, subunit A, domain 3"/>
    <property type="match status" value="2"/>
</dbReference>
<dbReference type="Pfam" id="PF22924">
    <property type="entry name" value="ACOX_C_alpha1"/>
    <property type="match status" value="1"/>
</dbReference>
<dbReference type="SUPFAM" id="SSF47203">
    <property type="entry name" value="Acyl-CoA dehydrogenase C-terminal domain-like"/>
    <property type="match status" value="2"/>
</dbReference>
<dbReference type="InterPro" id="IPR012258">
    <property type="entry name" value="Acyl-CoA_oxidase"/>
</dbReference>
<dbReference type="OrthoDB" id="538336at2759"/>
<dbReference type="InterPro" id="IPR006091">
    <property type="entry name" value="Acyl-CoA_Oxase/DH_mid-dom"/>
</dbReference>
<feature type="domain" description="Acyl-CoA oxidase C-terminal" evidence="13">
    <location>
        <begin position="521"/>
        <end position="650"/>
    </location>
</feature>
<evidence type="ECO:0000313" key="19">
    <source>
        <dbReference type="RefSeq" id="XP_013379978.1"/>
    </source>
</evidence>
<dbReference type="FunFam" id="2.40.110.10:FF:000005">
    <property type="entry name" value="Acyl-coenzyme A oxidase"/>
    <property type="match status" value="1"/>
</dbReference>
<evidence type="ECO:0000259" key="14">
    <source>
        <dbReference type="Pfam" id="PF02770"/>
    </source>
</evidence>
<evidence type="ECO:0000259" key="15">
    <source>
        <dbReference type="Pfam" id="PF22924"/>
    </source>
</evidence>
<evidence type="ECO:0000256" key="4">
    <source>
        <dbReference type="ARBA" id="ARBA00022630"/>
    </source>
</evidence>
<evidence type="ECO:0000256" key="10">
    <source>
        <dbReference type="PIRNR" id="PIRNR000168"/>
    </source>
</evidence>
<dbReference type="GO" id="GO:0003997">
    <property type="term" value="F:acyl-CoA oxidase activity"/>
    <property type="evidence" value="ECO:0007669"/>
    <property type="project" value="InterPro"/>
</dbReference>
<sequence length="665" mass="74002">MAAVSRISVLLRHLTKQTRAFHQQKVCSSALLQVKQGLGVSCLRPVATASALKPESLRSEWEKPSFDMEKMTALLDHDNHEMRKKFREYLSNDPDIIPQYNIPLEEEREKALKILQRICDLQFISVLDFKNNPLRIFAAHELVAIIDPATATKMTVQFNLFGGTVLKLGTERHLNKLLAGIDTLDDIGCFGLTELGYGNNAVEMETTAVYDKSTQEFVINTPTPLAQKYWITNGAIHAKHCVVFAQLIVDGQNHGIHGVLVRIRDDDLKTMPNVLIEDMGHKMGLNGVDNAKLSFNNVRVPRENLLNKYSDVAEDGTFTTSIKGNRARFLTVADQLLSGRICIASMGQGAAKAGLTIALRYAATRLTVGASGKSDTPILKYQLQQRALIPFLANTYAMNFALDYVKDRWAFQKPDGSEHQEVVTMCCAIKALAGWYGEEMASVGRERCGGQGYLSCNRFGTFLGAAHAALTAEGDNSVLMQKVAKEVLEMFMTNPPNVTEVTTENLNNLDYLHFLMQKREITLFMTLGMKMMEAGKEGRFDAWMYRCSDLVQGAARAYGERLISEQFQAAIDRADASLKPILTQLRHLYLINTIEKDLGWFVTSETMTVPTGRQVNEVAAELCRQIAPQSLALSDAFAVPDALLSAPIAMDWVKYNERDNQGEVV</sequence>
<dbReference type="RefSeq" id="XP_013379976.1">
    <property type="nucleotide sequence ID" value="XM_013524522.1"/>
</dbReference>
<evidence type="ECO:0000313" key="17">
    <source>
        <dbReference type="RefSeq" id="XP_013379976.1"/>
    </source>
</evidence>
<evidence type="ECO:0000313" key="18">
    <source>
        <dbReference type="RefSeq" id="XP_013379977.1"/>
    </source>
</evidence>
<dbReference type="GO" id="GO:0055088">
    <property type="term" value="P:lipid homeostasis"/>
    <property type="evidence" value="ECO:0007669"/>
    <property type="project" value="TreeGrafter"/>
</dbReference>
<accession>A0A1S3H209</accession>
<keyword evidence="5 10" id="KW-0274">FAD</keyword>
<feature type="active site" description="Proton acceptor" evidence="11">
    <location>
        <position position="473"/>
    </location>
</feature>
<evidence type="ECO:0000313" key="16">
    <source>
        <dbReference type="Proteomes" id="UP000085678"/>
    </source>
</evidence>
<evidence type="ECO:0000256" key="8">
    <source>
        <dbReference type="ARBA" id="ARBA00023098"/>
    </source>
</evidence>
<feature type="binding site" evidence="12">
    <location>
        <position position="193"/>
    </location>
    <ligand>
        <name>FAD</name>
        <dbReference type="ChEBI" id="CHEBI:57692"/>
    </ligand>
</feature>
<dbReference type="GeneID" id="106151314"/>
<dbReference type="GO" id="GO:0005777">
    <property type="term" value="C:peroxisome"/>
    <property type="evidence" value="ECO:0007669"/>
    <property type="project" value="UniProtKB-SubCell"/>
</dbReference>
<dbReference type="GO" id="GO:0005504">
    <property type="term" value="F:fatty acid binding"/>
    <property type="evidence" value="ECO:0007669"/>
    <property type="project" value="TreeGrafter"/>
</dbReference>
<evidence type="ECO:0000256" key="2">
    <source>
        <dbReference type="ARBA" id="ARBA00004275"/>
    </source>
</evidence>
<dbReference type="GO" id="GO:0033540">
    <property type="term" value="P:fatty acid beta-oxidation using acyl-CoA oxidase"/>
    <property type="evidence" value="ECO:0007669"/>
    <property type="project" value="TreeGrafter"/>
</dbReference>
<keyword evidence="6" id="KW-0276">Fatty acid metabolism</keyword>
<dbReference type="Pfam" id="PF01756">
    <property type="entry name" value="ACOX"/>
    <property type="match status" value="1"/>
</dbReference>